<protein>
    <recommendedName>
        <fullName evidence="4">SbsA Ig-like domain-containing protein</fullName>
    </recommendedName>
</protein>
<evidence type="ECO:0000256" key="1">
    <source>
        <dbReference type="ARBA" id="ARBA00022729"/>
    </source>
</evidence>
<accession>A0ABX4NML3</accession>
<dbReference type="Gene3D" id="2.130.10.130">
    <property type="entry name" value="Integrin alpha, N-terminal"/>
    <property type="match status" value="2"/>
</dbReference>
<evidence type="ECO:0000256" key="2">
    <source>
        <dbReference type="ARBA" id="ARBA00022737"/>
    </source>
</evidence>
<keyword evidence="2" id="KW-0677">Repeat</keyword>
<dbReference type="Proteomes" id="UP000231879">
    <property type="component" value="Unassembled WGS sequence"/>
</dbReference>
<dbReference type="InterPro" id="IPR028994">
    <property type="entry name" value="Integrin_alpha_N"/>
</dbReference>
<proteinExistence type="predicted"/>
<feature type="domain" description="SbsA Ig-like" evidence="4">
    <location>
        <begin position="783"/>
        <end position="880"/>
    </location>
</feature>
<keyword evidence="1" id="KW-0732">Signal</keyword>
<dbReference type="PANTHER" id="PTHR23220">
    <property type="entry name" value="INTEGRIN ALPHA"/>
    <property type="match status" value="1"/>
</dbReference>
<dbReference type="Pfam" id="PF13205">
    <property type="entry name" value="Big_5"/>
    <property type="match status" value="8"/>
</dbReference>
<feature type="domain" description="SbsA Ig-like" evidence="4">
    <location>
        <begin position="677"/>
        <end position="778"/>
    </location>
</feature>
<dbReference type="SMART" id="SM00191">
    <property type="entry name" value="Int_alpha"/>
    <property type="match status" value="6"/>
</dbReference>
<feature type="domain" description="SbsA Ig-like" evidence="4">
    <location>
        <begin position="571"/>
        <end position="672"/>
    </location>
</feature>
<dbReference type="InterPro" id="IPR032812">
    <property type="entry name" value="SbsA_Ig"/>
</dbReference>
<gene>
    <name evidence="5" type="ORF">CH367_06660</name>
</gene>
<feature type="domain" description="SbsA Ig-like" evidence="4">
    <location>
        <begin position="465"/>
        <end position="566"/>
    </location>
</feature>
<evidence type="ECO:0000256" key="3">
    <source>
        <dbReference type="ARBA" id="ARBA00023180"/>
    </source>
</evidence>
<dbReference type="InterPro" id="IPR013519">
    <property type="entry name" value="Int_alpha_beta-p"/>
</dbReference>
<comment type="caution">
    <text evidence="5">The sequence shown here is derived from an EMBL/GenBank/DDBJ whole genome shotgun (WGS) entry which is preliminary data.</text>
</comment>
<dbReference type="PROSITE" id="PS51470">
    <property type="entry name" value="FG_GAP"/>
    <property type="match status" value="4"/>
</dbReference>
<evidence type="ECO:0000313" key="5">
    <source>
        <dbReference type="EMBL" id="PJZ58067.1"/>
    </source>
</evidence>
<keyword evidence="3" id="KW-0325">Glycoprotein</keyword>
<dbReference type="Gene3D" id="2.60.40.1220">
    <property type="match status" value="8"/>
</dbReference>
<dbReference type="InterPro" id="IPR014755">
    <property type="entry name" value="Cu-Rt/internalin_Ig-like"/>
</dbReference>
<dbReference type="Pfam" id="PF01839">
    <property type="entry name" value="FG-GAP"/>
    <property type="match status" value="4"/>
</dbReference>
<organism evidence="5 6">
    <name type="scientific">Leptospira barantonii</name>
    <dbReference type="NCBI Taxonomy" id="2023184"/>
    <lineage>
        <taxon>Bacteria</taxon>
        <taxon>Pseudomonadati</taxon>
        <taxon>Spirochaetota</taxon>
        <taxon>Spirochaetia</taxon>
        <taxon>Leptospirales</taxon>
        <taxon>Leptospiraceae</taxon>
        <taxon>Leptospira</taxon>
    </lineage>
</organism>
<feature type="domain" description="SbsA Ig-like" evidence="4">
    <location>
        <begin position="43"/>
        <end position="141"/>
    </location>
</feature>
<feature type="domain" description="SbsA Ig-like" evidence="4">
    <location>
        <begin position="359"/>
        <end position="460"/>
    </location>
</feature>
<feature type="domain" description="SbsA Ig-like" evidence="4">
    <location>
        <begin position="148"/>
        <end position="247"/>
    </location>
</feature>
<name>A0ABX4NML3_9LEPT</name>
<feature type="domain" description="SbsA Ig-like" evidence="4">
    <location>
        <begin position="252"/>
        <end position="354"/>
    </location>
</feature>
<dbReference type="InterPro" id="IPR013517">
    <property type="entry name" value="FG-GAP"/>
</dbReference>
<sequence>MHTMIKIILTILLIAVNTGCVNGGKTSLPFLAYLDLSNKANVFSVSQITPGSGVSGIPLNTAIQVTFSGSIDTSSVNASTFYLMQGGTLIPSSLAITDTTAVLTPNSPLSASTIYTATIAKEIKSASGTALTDNFTWSFTTAATLDLIAPAVSLTTPNNGSPSVPNNSSVSVAFSENVNCTTLNAATFTLDNGAAVPGTVSCAGTAATFTPAGALAQNTTYTAKISTGAKDLAGNSVAALYAWNFTTGTAPDITPPNVSFISPINGSTGFSINGSISFTFDEAMTCASITSGTVTLDNGGTGVVGTVTCSGTSATFTPAAPLNYGTTYTATITTLVKDLASNYLSAPFIWSFTTGAGPDVTPPTVSLVSPANGTINVGVNTSVSAVFSEPMACATLTTASFTLTGGAAIPGTVSCAGTSATFSPSVALAYNTTYTAKITTGAKDLATNSVAAIYTWTFTTGNAPDTTAPTVSFVSPANGFTGFAINGSLSISFSEVVSCATVTSTSIVLSDGSAIPGTVGCSGTSATFTPSSSLAYGTAYTATIATTVTDLAGNPLAVPFSWSFSTGAAPDTTAPIVSLVTPANSLLGVGVNSSVSVVFSETMNCATITNASFTLTGGAAVAGTVTCSGTSATFTPGATLAYNTTYTANITTAAKDLAGNSIPALYSWSFTTGVAPDTTPPTVSFVSPTVGATNVPVNSILSIAFSESLNCATITTTSVTLAGGGAIAGTVGCSGTTATFTPFFNLGYGTTYTATLTTAIKDSAGNSLAAPYTWTFTTGATPDVIAPSVSMEYPNPGQTGVAPNATITVAFSETMDCTTLTTATFTLGGAPGTVSCSGTTATFTPSPNLNPGTNYMASITAGAKDLAGNPASPFTWSFWTGAALDVTAPTVTIQNLKNKTVLESGMILGTAADGNSVAGVEISIDAGAYFTVSGTTNWSYKTPSGASQWRIGSQHTISVKSRDGANNYSAITTVTFRQGTNKDINGDGYVDTVIGAENENMVYIFHSSGTAGITATSAPAANRYIIGPSTSNFGKSVALADVNGDGYADVLVGAPLYGGSTGRAYVFNSSGSAGVTISWSTFASTMIVGAAANEQFGAAVLGADTNGDGYSELVVGAPGASTSRGKVYVFNSAGNAGIVDFDTTTASAMRQGTASNDLFGSALASGQINNTGGDTYEDIVIGSYGYSGQRGAVYVYHGSSTGIGAAPATTIQNPAPATGTGVAGDKFGYAVACGDISGDGHADIAVGMPGQNTSRGRVLTYSSSATAAGITASTVGGAILMINGSTANNNYGYFVKLRDLDNNGNADIIVTAVPPAGPPAVNGLVYVHMNIASGFVSETTATLTMTGPLSELYGWGLGTGDVNGDGYADLYVGSWGYNGFNGKSYIFHSSSTGLTTNNPALSNTTIIGNMVPPAMGYFGAALY</sequence>
<evidence type="ECO:0000313" key="6">
    <source>
        <dbReference type="Proteomes" id="UP000231879"/>
    </source>
</evidence>
<reference evidence="5 6" key="1">
    <citation type="submission" date="2017-07" db="EMBL/GenBank/DDBJ databases">
        <title>Leptospira spp. isolated from tropical soils.</title>
        <authorList>
            <person name="Thibeaux R."/>
            <person name="Iraola G."/>
            <person name="Ferres I."/>
            <person name="Bierque E."/>
            <person name="Girault D."/>
            <person name="Soupe-Gilbert M.-E."/>
            <person name="Picardeau M."/>
            <person name="Goarant C."/>
        </authorList>
    </citation>
    <scope>NUCLEOTIDE SEQUENCE [LARGE SCALE GENOMIC DNA]</scope>
    <source>
        <strain evidence="5 6">FH4-C-A1</strain>
    </source>
</reference>
<dbReference type="SUPFAM" id="SSF69318">
    <property type="entry name" value="Integrin alpha N-terminal domain"/>
    <property type="match status" value="2"/>
</dbReference>
<dbReference type="PANTHER" id="PTHR23220:SF133">
    <property type="entry name" value="INTEGRIN ALPHA-PS2"/>
    <property type="match status" value="1"/>
</dbReference>
<dbReference type="EMBL" id="NPDS01000002">
    <property type="protein sequence ID" value="PJZ58067.1"/>
    <property type="molecule type" value="Genomic_DNA"/>
</dbReference>
<evidence type="ECO:0000259" key="4">
    <source>
        <dbReference type="Pfam" id="PF13205"/>
    </source>
</evidence>
<keyword evidence="6" id="KW-1185">Reference proteome</keyword>